<dbReference type="KEGG" id="sfa:Sfla_5999"/>
<sequence length="35" mass="3414">MSKSAPPDSRTAAGPEGTAEGLPGPGPARRPAGLR</sequence>
<reference evidence="2 3" key="1">
    <citation type="submission" date="2011-01" db="EMBL/GenBank/DDBJ databases">
        <title>Complete sequence of chromosome of Streptomyces flavogriseus ATCC 33331.</title>
        <authorList>
            <consortium name="US DOE Joint Genome Institute"/>
            <person name="Lucas S."/>
            <person name="Copeland A."/>
            <person name="Lapidus A."/>
            <person name="Cheng J.-F."/>
            <person name="Goodwin L."/>
            <person name="Pitluck S."/>
            <person name="Davenport K."/>
            <person name="Detter J.C."/>
            <person name="Han C."/>
            <person name="Tapia R."/>
            <person name="Land M."/>
            <person name="Hauser L."/>
            <person name="Kyrpides N."/>
            <person name="Ivanova N."/>
            <person name="Ovchinnikova G."/>
            <person name="Pagani I."/>
            <person name="Brumm P."/>
            <person name="Mead D."/>
            <person name="Woyke T."/>
        </authorList>
    </citation>
    <scope>NUCLEOTIDE SEQUENCE [LARGE SCALE GENOMIC DNA]</scope>
    <source>
        <strain evidence="3">ATCC 33331 / IAF-45CD</strain>
    </source>
</reference>
<evidence type="ECO:0000313" key="3">
    <source>
        <dbReference type="Proteomes" id="UP000002066"/>
    </source>
</evidence>
<dbReference type="EMBL" id="CP002475">
    <property type="protein sequence ID" value="ADW07385.1"/>
    <property type="molecule type" value="Genomic_DNA"/>
</dbReference>
<name>A0A8D3WRJ0_STRFA</name>
<evidence type="ECO:0000256" key="1">
    <source>
        <dbReference type="SAM" id="MobiDB-lite"/>
    </source>
</evidence>
<evidence type="ECO:0000313" key="2">
    <source>
        <dbReference type="EMBL" id="ADW07385.1"/>
    </source>
</evidence>
<accession>A0A8D3WRJ0</accession>
<dbReference type="AlphaFoldDB" id="A0A8D3WRJ0"/>
<feature type="region of interest" description="Disordered" evidence="1">
    <location>
        <begin position="1"/>
        <end position="35"/>
    </location>
</feature>
<gene>
    <name evidence="2" type="ordered locus">Sfla_5999</name>
</gene>
<protein>
    <submittedName>
        <fullName evidence="2">Uncharacterized protein</fullName>
    </submittedName>
</protein>
<proteinExistence type="predicted"/>
<dbReference type="Proteomes" id="UP000002066">
    <property type="component" value="Chromosome"/>
</dbReference>
<organism evidence="2 3">
    <name type="scientific">Streptomyces pratensis (strain ATCC 33331 / IAF-45CD)</name>
    <dbReference type="NCBI Taxonomy" id="591167"/>
    <lineage>
        <taxon>Bacteria</taxon>
        <taxon>Bacillati</taxon>
        <taxon>Actinomycetota</taxon>
        <taxon>Actinomycetes</taxon>
        <taxon>Kitasatosporales</taxon>
        <taxon>Streptomycetaceae</taxon>
        <taxon>Streptomyces</taxon>
    </lineage>
</organism>